<keyword evidence="2" id="KW-1185">Reference proteome</keyword>
<dbReference type="EMBL" id="CAJFDH010000004">
    <property type="protein sequence ID" value="CAD5219828.1"/>
    <property type="molecule type" value="Genomic_DNA"/>
</dbReference>
<evidence type="ECO:0000313" key="2">
    <source>
        <dbReference type="Proteomes" id="UP000614601"/>
    </source>
</evidence>
<dbReference type="EMBL" id="CAJFCW020000004">
    <property type="protein sequence ID" value="CAG9112920.1"/>
    <property type="molecule type" value="Genomic_DNA"/>
</dbReference>
<organism evidence="1 2">
    <name type="scientific">Bursaphelenchus okinawaensis</name>
    <dbReference type="NCBI Taxonomy" id="465554"/>
    <lineage>
        <taxon>Eukaryota</taxon>
        <taxon>Metazoa</taxon>
        <taxon>Ecdysozoa</taxon>
        <taxon>Nematoda</taxon>
        <taxon>Chromadorea</taxon>
        <taxon>Rhabditida</taxon>
        <taxon>Tylenchina</taxon>
        <taxon>Tylenchomorpha</taxon>
        <taxon>Aphelenchoidea</taxon>
        <taxon>Aphelenchoididae</taxon>
        <taxon>Bursaphelenchus</taxon>
    </lineage>
</organism>
<dbReference type="Proteomes" id="UP000614601">
    <property type="component" value="Unassembled WGS sequence"/>
</dbReference>
<accession>A0A811KTB5</accession>
<dbReference type="Proteomes" id="UP000783686">
    <property type="component" value="Unassembled WGS sequence"/>
</dbReference>
<proteinExistence type="predicted"/>
<name>A0A811KTB5_9BILA</name>
<protein>
    <submittedName>
        <fullName evidence="1">Uncharacterized protein</fullName>
    </submittedName>
</protein>
<evidence type="ECO:0000313" key="1">
    <source>
        <dbReference type="EMBL" id="CAD5219828.1"/>
    </source>
</evidence>
<reference evidence="1" key="1">
    <citation type="submission" date="2020-09" db="EMBL/GenBank/DDBJ databases">
        <authorList>
            <person name="Kikuchi T."/>
        </authorList>
    </citation>
    <scope>NUCLEOTIDE SEQUENCE</scope>
    <source>
        <strain evidence="1">SH1</strain>
    </source>
</reference>
<comment type="caution">
    <text evidence="1">The sequence shown here is derived from an EMBL/GenBank/DDBJ whole genome shotgun (WGS) entry which is preliminary data.</text>
</comment>
<sequence length="102" mass="11138">MGSLSQNYELEITLSTKGLPYSEFAQLLQTRENLWAVFGIGDRSGCSPLAMGRDNAGVAIPAFSLIQGCGPLKRHSCFGCSTHWIIRRAPCRSGENLPNPRL</sequence>
<gene>
    <name evidence="1" type="ORF">BOKJ2_LOCUS8639</name>
</gene>
<dbReference type="AlphaFoldDB" id="A0A811KTB5"/>